<dbReference type="CDD" id="cd01346">
    <property type="entry name" value="Maltoporin-like"/>
    <property type="match status" value="1"/>
</dbReference>
<proteinExistence type="inferred from homology"/>
<organism evidence="11 12">
    <name type="scientific">Pandoraea terrae</name>
    <dbReference type="NCBI Taxonomy" id="1537710"/>
    <lineage>
        <taxon>Bacteria</taxon>
        <taxon>Pseudomonadati</taxon>
        <taxon>Pseudomonadota</taxon>
        <taxon>Betaproteobacteria</taxon>
        <taxon>Burkholderiales</taxon>
        <taxon>Burkholderiaceae</taxon>
        <taxon>Pandoraea</taxon>
    </lineage>
</organism>
<evidence type="ECO:0000256" key="2">
    <source>
        <dbReference type="ARBA" id="ARBA00007055"/>
    </source>
</evidence>
<dbReference type="InterPro" id="IPR036998">
    <property type="entry name" value="Porin_LamB_sf"/>
</dbReference>
<dbReference type="PANTHER" id="PTHR38762:SF1">
    <property type="entry name" value="CRYPTIC OUTER MEMBRANE PORIN BGLH-RELATED"/>
    <property type="match status" value="1"/>
</dbReference>
<comment type="subcellular location">
    <subcellularLocation>
        <location evidence="1">Cell outer membrane</location>
        <topology evidence="1">Multi-pass membrane protein</topology>
    </subcellularLocation>
</comment>
<evidence type="ECO:0000256" key="3">
    <source>
        <dbReference type="ARBA" id="ARBA00022448"/>
    </source>
</evidence>
<dbReference type="PANTHER" id="PTHR38762">
    <property type="entry name" value="CRYPTIC OUTER MEMBRANE PORIN BGLH-RELATED"/>
    <property type="match status" value="1"/>
</dbReference>
<dbReference type="Proteomes" id="UP000414233">
    <property type="component" value="Unassembled WGS sequence"/>
</dbReference>
<gene>
    <name evidence="11" type="primary">lamB</name>
    <name evidence="11" type="ORF">PTE30175_03765</name>
</gene>
<dbReference type="EMBL" id="CABPRZ010000017">
    <property type="protein sequence ID" value="VVE35221.1"/>
    <property type="molecule type" value="Genomic_DNA"/>
</dbReference>
<feature type="signal peptide" evidence="10">
    <location>
        <begin position="1"/>
        <end position="24"/>
    </location>
</feature>
<sequence length="411" mass="45221">MKPSVKHLLWLGASAAMPVCSAYAYTYDGTNPFEFHGYVRAGVGTSEGHTQTCFELPGAQSKYRLGNECEVYSELEGDVRLFQFANGLTVSGVVMGSLFNTLDRFPTFTPNDGNIRLQQSYLQLTHIPGWDGARAWIGRIYYRRNDIHINDFFYWNPSGVGAGVEDVPVGHGVKFSYALFRADNIAQPDYATRHDFQLSGIDTNPGGELQFGVSYVQKAGQVPGSHSGWSATVQHIQRDVLGGKNKLALQFGVGPGIGLGSTGPLTPDTGTKRWRVLDAYEWQASRDFSGMVSAVYQRDLAPTGSQSWWSFGVRPVYAFTDHFKMIVELGHDRVTPDNGATRTLSKLTIAPSLTMARSFWSRPELRFFYTYGRWNGAAQAAAPAGNPLSTTGIFGASRSGSTFGVQLETWW</sequence>
<keyword evidence="8" id="KW-0472">Membrane</keyword>
<dbReference type="GO" id="GO:0006811">
    <property type="term" value="P:monoatomic ion transport"/>
    <property type="evidence" value="ECO:0007669"/>
    <property type="project" value="UniProtKB-KW"/>
</dbReference>
<keyword evidence="12" id="KW-1185">Reference proteome</keyword>
<dbReference type="Gene3D" id="2.40.170.10">
    <property type="entry name" value="Porin, LamB type"/>
    <property type="match status" value="1"/>
</dbReference>
<reference evidence="11 12" key="1">
    <citation type="submission" date="2019-08" db="EMBL/GenBank/DDBJ databases">
        <authorList>
            <person name="Peeters C."/>
        </authorList>
    </citation>
    <scope>NUCLEOTIDE SEQUENCE [LARGE SCALE GENOMIC DNA]</scope>
    <source>
        <strain evidence="11 12">LMG 30175</strain>
    </source>
</reference>
<evidence type="ECO:0000256" key="9">
    <source>
        <dbReference type="ARBA" id="ARBA00023237"/>
    </source>
</evidence>
<keyword evidence="3" id="KW-0813">Transport</keyword>
<evidence type="ECO:0000256" key="8">
    <source>
        <dbReference type="ARBA" id="ARBA00023136"/>
    </source>
</evidence>
<keyword evidence="10" id="KW-0732">Signal</keyword>
<keyword evidence="5" id="KW-0812">Transmembrane</keyword>
<evidence type="ECO:0000256" key="7">
    <source>
        <dbReference type="ARBA" id="ARBA00023114"/>
    </source>
</evidence>
<keyword evidence="7" id="KW-0626">Porin</keyword>
<comment type="similarity">
    <text evidence="2">Belongs to the porin LamB (TC 1.B.3) family.</text>
</comment>
<evidence type="ECO:0000256" key="5">
    <source>
        <dbReference type="ARBA" id="ARBA00022692"/>
    </source>
</evidence>
<evidence type="ECO:0000256" key="6">
    <source>
        <dbReference type="ARBA" id="ARBA00023065"/>
    </source>
</evidence>
<protein>
    <submittedName>
        <fullName evidence="11">Maltoporin</fullName>
    </submittedName>
</protein>
<dbReference type="InterPro" id="IPR003192">
    <property type="entry name" value="Porin_LamB"/>
</dbReference>
<dbReference type="GO" id="GO:0015288">
    <property type="term" value="F:porin activity"/>
    <property type="evidence" value="ECO:0007669"/>
    <property type="project" value="UniProtKB-KW"/>
</dbReference>
<evidence type="ECO:0000313" key="11">
    <source>
        <dbReference type="EMBL" id="VVE35221.1"/>
    </source>
</evidence>
<keyword evidence="6" id="KW-0406">Ion transport</keyword>
<dbReference type="GO" id="GO:0015774">
    <property type="term" value="P:polysaccharide transport"/>
    <property type="evidence" value="ECO:0007669"/>
    <property type="project" value="TreeGrafter"/>
</dbReference>
<dbReference type="AlphaFoldDB" id="A0A5E4XFQ2"/>
<keyword evidence="9" id="KW-0998">Cell outer membrane</keyword>
<evidence type="ECO:0000256" key="10">
    <source>
        <dbReference type="SAM" id="SignalP"/>
    </source>
</evidence>
<evidence type="ECO:0000256" key="4">
    <source>
        <dbReference type="ARBA" id="ARBA00022452"/>
    </source>
</evidence>
<evidence type="ECO:0000313" key="12">
    <source>
        <dbReference type="Proteomes" id="UP000414233"/>
    </source>
</evidence>
<feature type="chain" id="PRO_5022809976" evidence="10">
    <location>
        <begin position="25"/>
        <end position="411"/>
    </location>
</feature>
<dbReference type="GO" id="GO:0046930">
    <property type="term" value="C:pore complex"/>
    <property type="evidence" value="ECO:0007669"/>
    <property type="project" value="UniProtKB-KW"/>
</dbReference>
<dbReference type="InterPro" id="IPR050286">
    <property type="entry name" value="G_neg_Bact_CarbUptk_Porin"/>
</dbReference>
<dbReference type="SUPFAM" id="SSF56935">
    <property type="entry name" value="Porins"/>
    <property type="match status" value="1"/>
</dbReference>
<evidence type="ECO:0000256" key="1">
    <source>
        <dbReference type="ARBA" id="ARBA00004571"/>
    </source>
</evidence>
<accession>A0A5E4XFQ2</accession>
<dbReference type="RefSeq" id="WP_224788854.1">
    <property type="nucleotide sequence ID" value="NZ_CABPRZ010000017.1"/>
</dbReference>
<keyword evidence="4" id="KW-1134">Transmembrane beta strand</keyword>
<name>A0A5E4XFQ2_9BURK</name>
<dbReference type="GO" id="GO:0015144">
    <property type="term" value="F:carbohydrate transmembrane transporter activity"/>
    <property type="evidence" value="ECO:0007669"/>
    <property type="project" value="TreeGrafter"/>
</dbReference>
<dbReference type="GO" id="GO:0009279">
    <property type="term" value="C:cell outer membrane"/>
    <property type="evidence" value="ECO:0007669"/>
    <property type="project" value="UniProtKB-SubCell"/>
</dbReference>
<dbReference type="Pfam" id="PF02264">
    <property type="entry name" value="LamB"/>
    <property type="match status" value="1"/>
</dbReference>